<keyword evidence="2" id="KW-0732">Signal</keyword>
<reference evidence="3" key="1">
    <citation type="submission" date="2023-06" db="EMBL/GenBank/DDBJ databases">
        <title>Sysu t00192.</title>
        <authorList>
            <person name="Gao L."/>
            <person name="Fang B.-Z."/>
            <person name="Li W.-J."/>
        </authorList>
    </citation>
    <scope>NUCLEOTIDE SEQUENCE</scope>
    <source>
        <strain evidence="3">SYSU T00192</strain>
    </source>
</reference>
<evidence type="ECO:0000256" key="1">
    <source>
        <dbReference type="SAM" id="MobiDB-lite"/>
    </source>
</evidence>
<organism evidence="3 4">
    <name type="scientific">Demequina litoralis</name>
    <dbReference type="NCBI Taxonomy" id="3051660"/>
    <lineage>
        <taxon>Bacteria</taxon>
        <taxon>Bacillati</taxon>
        <taxon>Actinomycetota</taxon>
        <taxon>Actinomycetes</taxon>
        <taxon>Micrococcales</taxon>
        <taxon>Demequinaceae</taxon>
        <taxon>Demequina</taxon>
    </lineage>
</organism>
<evidence type="ECO:0008006" key="5">
    <source>
        <dbReference type="Google" id="ProtNLM"/>
    </source>
</evidence>
<dbReference type="EMBL" id="JAUHPW010000005">
    <property type="protein sequence ID" value="MDN4475757.1"/>
    <property type="molecule type" value="Genomic_DNA"/>
</dbReference>
<name>A0ABT8G9F1_9MICO</name>
<accession>A0ABT8G9F1</accession>
<protein>
    <recommendedName>
        <fullName evidence="5">Lipoprotein</fullName>
    </recommendedName>
</protein>
<evidence type="ECO:0000313" key="3">
    <source>
        <dbReference type="EMBL" id="MDN4475757.1"/>
    </source>
</evidence>
<evidence type="ECO:0000256" key="2">
    <source>
        <dbReference type="SAM" id="SignalP"/>
    </source>
</evidence>
<feature type="region of interest" description="Disordered" evidence="1">
    <location>
        <begin position="47"/>
        <end position="66"/>
    </location>
</feature>
<gene>
    <name evidence="3" type="ORF">QQX09_07800</name>
</gene>
<feature type="compositionally biased region" description="Low complexity" evidence="1">
    <location>
        <begin position="47"/>
        <end position="62"/>
    </location>
</feature>
<dbReference type="PROSITE" id="PS51257">
    <property type="entry name" value="PROKAR_LIPOPROTEIN"/>
    <property type="match status" value="1"/>
</dbReference>
<comment type="caution">
    <text evidence="3">The sequence shown here is derived from an EMBL/GenBank/DDBJ whole genome shotgun (WGS) entry which is preliminary data.</text>
</comment>
<dbReference type="Proteomes" id="UP001172728">
    <property type="component" value="Unassembled WGS sequence"/>
</dbReference>
<feature type="chain" id="PRO_5047374195" description="Lipoprotein" evidence="2">
    <location>
        <begin position="28"/>
        <end position="212"/>
    </location>
</feature>
<feature type="signal peptide" evidence="2">
    <location>
        <begin position="1"/>
        <end position="27"/>
    </location>
</feature>
<sequence length="212" mass="21707">MRFIPGGRVARRAAAATMLAGVCVALAACTGETEPIVTVSPTSVAAVTPTQTPSSTPSPSSTALSDDELLSMMPEGAERSDVYGAMMTATFYAGLAGSIFATTDTAAWVGLAAPECDYCSSQAANVDALVASGDTAEGGEITIDQSSIRAALEDDGIAFVKLTGHVDPLDRISSSGQRTEAQSALETTFTMKLVFIDSLWRVSGVVTESAPA</sequence>
<dbReference type="RefSeq" id="WP_301133135.1">
    <property type="nucleotide sequence ID" value="NZ_JAUHPW010000005.1"/>
</dbReference>
<evidence type="ECO:0000313" key="4">
    <source>
        <dbReference type="Proteomes" id="UP001172728"/>
    </source>
</evidence>
<proteinExistence type="predicted"/>
<keyword evidence="4" id="KW-1185">Reference proteome</keyword>